<dbReference type="PROSITE" id="PS51464">
    <property type="entry name" value="SIS"/>
    <property type="match status" value="2"/>
</dbReference>
<evidence type="ECO:0000256" key="3">
    <source>
        <dbReference type="ARBA" id="ARBA00012916"/>
    </source>
</evidence>
<evidence type="ECO:0000256" key="7">
    <source>
        <dbReference type="ARBA" id="ARBA00022679"/>
    </source>
</evidence>
<evidence type="ECO:0000256" key="10">
    <source>
        <dbReference type="HAMAP-Rule" id="MF_00164"/>
    </source>
</evidence>
<dbReference type="SUPFAM" id="SSF53697">
    <property type="entry name" value="SIS domain"/>
    <property type="match status" value="1"/>
</dbReference>
<evidence type="ECO:0000256" key="1">
    <source>
        <dbReference type="ARBA" id="ARBA00001031"/>
    </source>
</evidence>
<dbReference type="GO" id="GO:0005975">
    <property type="term" value="P:carbohydrate metabolic process"/>
    <property type="evidence" value="ECO:0007669"/>
    <property type="project" value="UniProtKB-UniRule"/>
</dbReference>
<evidence type="ECO:0000256" key="6">
    <source>
        <dbReference type="ARBA" id="ARBA00022576"/>
    </source>
</evidence>
<dbReference type="InterPro" id="IPR046348">
    <property type="entry name" value="SIS_dom_sf"/>
</dbReference>
<dbReference type="GO" id="GO:0006002">
    <property type="term" value="P:fructose 6-phosphate metabolic process"/>
    <property type="evidence" value="ECO:0007669"/>
    <property type="project" value="TreeGrafter"/>
</dbReference>
<dbReference type="InterPro" id="IPR029055">
    <property type="entry name" value="Ntn_hydrolases_N"/>
</dbReference>
<dbReference type="InterPro" id="IPR047084">
    <property type="entry name" value="GFAT_N"/>
</dbReference>
<dbReference type="CDD" id="cd00714">
    <property type="entry name" value="GFAT"/>
    <property type="match status" value="1"/>
</dbReference>
<comment type="catalytic activity">
    <reaction evidence="1 10">
        <text>D-fructose 6-phosphate + L-glutamine = D-glucosamine 6-phosphate + L-glutamate</text>
        <dbReference type="Rhea" id="RHEA:13237"/>
        <dbReference type="ChEBI" id="CHEBI:29985"/>
        <dbReference type="ChEBI" id="CHEBI:58359"/>
        <dbReference type="ChEBI" id="CHEBI:58725"/>
        <dbReference type="ChEBI" id="CHEBI:61527"/>
        <dbReference type="EC" id="2.6.1.16"/>
    </reaction>
</comment>
<evidence type="ECO:0000259" key="11">
    <source>
        <dbReference type="PROSITE" id="PS51278"/>
    </source>
</evidence>
<dbReference type="InterPro" id="IPR001347">
    <property type="entry name" value="SIS_dom"/>
</dbReference>
<evidence type="ECO:0000313" key="15">
    <source>
        <dbReference type="Proteomes" id="UP000093737"/>
    </source>
</evidence>
<comment type="subunit">
    <text evidence="10">Homodimer.</text>
</comment>
<evidence type="ECO:0000256" key="9">
    <source>
        <dbReference type="ARBA" id="ARBA00022962"/>
    </source>
</evidence>
<evidence type="ECO:0000313" key="13">
    <source>
        <dbReference type="EMBL" id="OBP77576.1"/>
    </source>
</evidence>
<comment type="function">
    <text evidence="10">Catalyzes the first step in hexosamine metabolism, converting fructose-6P into glucosamine-6P using glutamine as a nitrogen source.</text>
</comment>
<dbReference type="InterPro" id="IPR017932">
    <property type="entry name" value="GATase_2_dom"/>
</dbReference>
<evidence type="ECO:0000256" key="5">
    <source>
        <dbReference type="ARBA" id="ARBA00022490"/>
    </source>
</evidence>
<dbReference type="PANTHER" id="PTHR10937">
    <property type="entry name" value="GLUCOSAMINE--FRUCTOSE-6-PHOSPHATE AMINOTRANSFERASE, ISOMERIZING"/>
    <property type="match status" value="1"/>
</dbReference>
<keyword evidence="6 10" id="KW-0032">Aminotransferase</keyword>
<name>A0A1A5QVL8_RHILI</name>
<evidence type="ECO:0000256" key="4">
    <source>
        <dbReference type="ARBA" id="ARBA00016090"/>
    </source>
</evidence>
<dbReference type="GO" id="GO:0006047">
    <property type="term" value="P:UDP-N-acetylglucosamine metabolic process"/>
    <property type="evidence" value="ECO:0007669"/>
    <property type="project" value="TreeGrafter"/>
</dbReference>
<dbReference type="HAMAP" id="MF_00164">
    <property type="entry name" value="GlmS"/>
    <property type="match status" value="1"/>
</dbReference>
<reference evidence="16" key="2">
    <citation type="submission" date="2016-06" db="EMBL/GenBank/DDBJ databases">
        <title>NZP2037 Pacbio-Illumina hybrid assembly.</title>
        <authorList>
            <person name="Ramsay J.P."/>
        </authorList>
    </citation>
    <scope>NUCLEOTIDE SEQUENCE [LARGE SCALE GENOMIC DNA]</scope>
    <source>
        <strain evidence="16">R7ANS::ICEMlSym2042</strain>
    </source>
</reference>
<dbReference type="Gene3D" id="3.60.20.10">
    <property type="entry name" value="Glutamine Phosphoribosylpyrophosphate, subunit 1, domain 1"/>
    <property type="match status" value="1"/>
</dbReference>
<feature type="domain" description="SIS" evidence="12">
    <location>
        <begin position="455"/>
        <end position="597"/>
    </location>
</feature>
<dbReference type="InterPro" id="IPR005855">
    <property type="entry name" value="GFAT"/>
</dbReference>
<dbReference type="InterPro" id="IPR035490">
    <property type="entry name" value="GlmS/FrlB_SIS"/>
</dbReference>
<dbReference type="InterPro" id="IPR035466">
    <property type="entry name" value="GlmS/AgaS_SIS"/>
</dbReference>
<dbReference type="EMBL" id="LYTK01000001">
    <property type="protein sequence ID" value="OBQ71354.1"/>
    <property type="molecule type" value="Genomic_DNA"/>
</dbReference>
<comment type="caution">
    <text evidence="14">The sequence shown here is derived from an EMBL/GenBank/DDBJ whole genome shotgun (WGS) entry which is preliminary data.</text>
</comment>
<dbReference type="GO" id="GO:0097367">
    <property type="term" value="F:carbohydrate derivative binding"/>
    <property type="evidence" value="ECO:0007669"/>
    <property type="project" value="InterPro"/>
</dbReference>
<dbReference type="Pfam" id="PF13522">
    <property type="entry name" value="GATase_6"/>
    <property type="match status" value="1"/>
</dbReference>
<dbReference type="SUPFAM" id="SSF56235">
    <property type="entry name" value="N-terminal nucleophile aminohydrolases (Ntn hydrolases)"/>
    <property type="match status" value="1"/>
</dbReference>
<dbReference type="EC" id="2.6.1.16" evidence="3 10"/>
<organism evidence="14 15">
    <name type="scientific">Rhizobium loti</name>
    <name type="common">Mesorhizobium loti</name>
    <dbReference type="NCBI Taxonomy" id="381"/>
    <lineage>
        <taxon>Bacteria</taxon>
        <taxon>Pseudomonadati</taxon>
        <taxon>Pseudomonadota</taxon>
        <taxon>Alphaproteobacteria</taxon>
        <taxon>Hyphomicrobiales</taxon>
        <taxon>Phyllobacteriaceae</taxon>
        <taxon>Mesorhizobium</taxon>
    </lineage>
</organism>
<evidence type="ECO:0000256" key="2">
    <source>
        <dbReference type="ARBA" id="ARBA00004496"/>
    </source>
</evidence>
<dbReference type="FunFam" id="3.40.50.10490:FF:000001">
    <property type="entry name" value="Glutamine--fructose-6-phosphate aminotransferase [isomerizing]"/>
    <property type="match status" value="1"/>
</dbReference>
<dbReference type="NCBIfam" id="TIGR01135">
    <property type="entry name" value="glmS"/>
    <property type="match status" value="1"/>
</dbReference>
<dbReference type="NCBIfam" id="NF001484">
    <property type="entry name" value="PRK00331.1"/>
    <property type="match status" value="1"/>
</dbReference>
<dbReference type="Gene3D" id="3.40.50.10490">
    <property type="entry name" value="Glucose-6-phosphate isomerase like protein, domain 1"/>
    <property type="match status" value="2"/>
</dbReference>
<dbReference type="AlphaFoldDB" id="A0A1A5QVL8"/>
<keyword evidence="8" id="KW-0677">Repeat</keyword>
<feature type="active site" description="For Fru-6P isomerization activity" evidence="10">
    <location>
        <position position="602"/>
    </location>
</feature>
<feature type="initiator methionine" description="Removed" evidence="10">
    <location>
        <position position="1"/>
    </location>
</feature>
<evidence type="ECO:0000259" key="12">
    <source>
        <dbReference type="PROSITE" id="PS51464"/>
    </source>
</evidence>
<keyword evidence="9" id="KW-0315">Glutamine amidotransferase</keyword>
<dbReference type="Proteomes" id="UP000093737">
    <property type="component" value="Unassembled WGS sequence"/>
</dbReference>
<dbReference type="GO" id="GO:0004360">
    <property type="term" value="F:glutamine-fructose-6-phosphate transaminase (isomerizing) activity"/>
    <property type="evidence" value="ECO:0007669"/>
    <property type="project" value="UniProtKB-UniRule"/>
</dbReference>
<evidence type="ECO:0000313" key="14">
    <source>
        <dbReference type="EMBL" id="OBQ71354.1"/>
    </source>
</evidence>
<dbReference type="GO" id="GO:0046349">
    <property type="term" value="P:amino sugar biosynthetic process"/>
    <property type="evidence" value="ECO:0007669"/>
    <property type="project" value="UniProtKB-ARBA"/>
</dbReference>
<dbReference type="RefSeq" id="WP_065004890.1">
    <property type="nucleotide sequence ID" value="NZ_CP033334.1"/>
</dbReference>
<dbReference type="CDD" id="cd05008">
    <property type="entry name" value="SIS_GlmS_GlmD_1"/>
    <property type="match status" value="1"/>
</dbReference>
<feature type="active site" description="Nucleophile; for GATase activity" evidence="10">
    <location>
        <position position="2"/>
    </location>
</feature>
<proteinExistence type="inferred from homology"/>
<evidence type="ECO:0000256" key="8">
    <source>
        <dbReference type="ARBA" id="ARBA00022737"/>
    </source>
</evidence>
<reference evidence="14 15" key="1">
    <citation type="submission" date="2016-05" db="EMBL/GenBank/DDBJ databases">
        <authorList>
            <person name="Ramsay J.P."/>
        </authorList>
    </citation>
    <scope>NUCLEOTIDE SEQUENCE [LARGE SCALE GENOMIC DNA]</scope>
    <source>
        <strain evidence="14 15">NZP2042</strain>
    </source>
</reference>
<dbReference type="CDD" id="cd05009">
    <property type="entry name" value="SIS_GlmS_GlmD_2"/>
    <property type="match status" value="1"/>
</dbReference>
<dbReference type="PROSITE" id="PS51278">
    <property type="entry name" value="GATASE_TYPE_2"/>
    <property type="match status" value="1"/>
</dbReference>
<dbReference type="EMBL" id="LZTJ01000012">
    <property type="protein sequence ID" value="OBP77576.1"/>
    <property type="molecule type" value="Genomic_DNA"/>
</dbReference>
<comment type="subcellular location">
    <subcellularLocation>
        <location evidence="2 10">Cytoplasm</location>
    </subcellularLocation>
</comment>
<dbReference type="Proteomes" id="UP000093748">
    <property type="component" value="Unassembled WGS sequence"/>
</dbReference>
<dbReference type="FunFam" id="3.40.50.10490:FF:000002">
    <property type="entry name" value="Glutamine--fructose-6-phosphate aminotransferase [isomerizing]"/>
    <property type="match status" value="1"/>
</dbReference>
<evidence type="ECO:0000313" key="16">
    <source>
        <dbReference type="Proteomes" id="UP000093748"/>
    </source>
</evidence>
<protein>
    <recommendedName>
        <fullName evidence="4 10">Glutamine--fructose-6-phosphate aminotransferase [isomerizing]</fullName>
        <ecNumber evidence="3 10">2.6.1.16</ecNumber>
    </recommendedName>
    <alternativeName>
        <fullName evidence="10">D-fructose-6-phosphate amidotransferase</fullName>
    </alternativeName>
    <alternativeName>
        <fullName evidence="10">GFAT</fullName>
    </alternativeName>
    <alternativeName>
        <fullName evidence="10">Glucosamine-6-phosphate synthase</fullName>
    </alternativeName>
    <alternativeName>
        <fullName evidence="10">Hexosephosphate aminotransferase</fullName>
    </alternativeName>
    <alternativeName>
        <fullName evidence="10">L-glutamine--D-fructose-6-phosphate amidotransferase</fullName>
    </alternativeName>
</protein>
<keyword evidence="7 10" id="KW-0808">Transferase</keyword>
<accession>A0A1A5QVL8</accession>
<dbReference type="FunFam" id="3.60.20.10:FF:000006">
    <property type="entry name" value="Glutamine--fructose-6-phosphate aminotransferase [isomerizing]"/>
    <property type="match status" value="1"/>
</dbReference>
<gene>
    <name evidence="10" type="primary">glmS</name>
    <name evidence="14" type="ORF">A8145_00195</name>
    <name evidence="13" type="ORF">BAE39_16480</name>
</gene>
<reference evidence="13" key="3">
    <citation type="submission" date="2016-06" db="EMBL/GenBank/DDBJ databases">
        <authorList>
            <person name="Kjaerup R.B."/>
            <person name="Dalgaard T.S."/>
            <person name="Juul-Madsen H.R."/>
        </authorList>
    </citation>
    <scope>NUCLEOTIDE SEQUENCE</scope>
    <source>
        <strain evidence="13">R7ANS::ICEMlSym2042</strain>
    </source>
</reference>
<sequence>MCGIVGIVGQQPVSERLVDALKRLEYRGYDSAGIATITEGTLHRRRAEGKLVNLERRLKEEPLGGTIGIAHTRWATHGPPTERNAHPHFTDGVAVVHNGIIENFAELKDELAATGAEFQTDTDTEVLAHLLARHRREGMRRGEAVHAMLKSIRGAYALAILFEDDPSTIIAARNGPPLAIGHGDGEMFLGSDAIALAPFTNEITYLIDGDWAVVGRTGADIFDHDGHPVARPRQTSVAVATLANKGNHRHFMEKEILEQPEVIADALGHYINFIENGPDAVFGIDFAKIPSLAISACGTAYLAGLIGKYWFERYARLPVEIDVASEFRYREIPLSPQSAALFISQSGETADTLASLRYCKQLGLKIGAVVNARESTIAREADVVFPILAGPEIGVASTKAFTCQLAALAAIAIHAAKARGTVTEDEVQALVESLTEMPRLMRQVLDSIQPEIELLSRELSKCHHVLYLGRGTNFPLAMEGALKLKEISYIHAEGYAAGELKHGPIALIDENMPVIVIAPHDRFFDKTFSNMQEVAARGGRIILITDGKGAAASKLDTMHTIVLPATDEIIAPMIFSLPIQLLAYHTALFMGTDLDQPRNLAKSVTVE</sequence>
<dbReference type="GO" id="GO:0006487">
    <property type="term" value="P:protein N-linked glycosylation"/>
    <property type="evidence" value="ECO:0007669"/>
    <property type="project" value="TreeGrafter"/>
</dbReference>
<dbReference type="GO" id="GO:0005829">
    <property type="term" value="C:cytosol"/>
    <property type="evidence" value="ECO:0007669"/>
    <property type="project" value="TreeGrafter"/>
</dbReference>
<feature type="domain" description="Glutamine amidotransferase type-2" evidence="11">
    <location>
        <begin position="2"/>
        <end position="217"/>
    </location>
</feature>
<dbReference type="PANTHER" id="PTHR10937:SF0">
    <property type="entry name" value="GLUTAMINE--FRUCTOSE-6-PHOSPHATE TRANSAMINASE (ISOMERIZING)"/>
    <property type="match status" value="1"/>
</dbReference>
<feature type="domain" description="SIS" evidence="12">
    <location>
        <begin position="282"/>
        <end position="421"/>
    </location>
</feature>
<dbReference type="Pfam" id="PF01380">
    <property type="entry name" value="SIS"/>
    <property type="match status" value="2"/>
</dbReference>
<keyword evidence="5 10" id="KW-0963">Cytoplasm</keyword>